<proteinExistence type="predicted"/>
<name>A0A7C2XNJ3_9BACT</name>
<gene>
    <name evidence="2" type="ORF">ENN98_01860</name>
</gene>
<dbReference type="EMBL" id="DSDS01000041">
    <property type="protein sequence ID" value="HET97453.1"/>
    <property type="molecule type" value="Genomic_DNA"/>
</dbReference>
<accession>A0A7C2XNJ3</accession>
<dbReference type="InterPro" id="IPR009875">
    <property type="entry name" value="PilZ_domain"/>
</dbReference>
<evidence type="ECO:0000259" key="1">
    <source>
        <dbReference type="Pfam" id="PF07238"/>
    </source>
</evidence>
<dbReference type="Proteomes" id="UP000885986">
    <property type="component" value="Unassembled WGS sequence"/>
</dbReference>
<dbReference type="GO" id="GO:0035438">
    <property type="term" value="F:cyclic-di-GMP binding"/>
    <property type="evidence" value="ECO:0007669"/>
    <property type="project" value="InterPro"/>
</dbReference>
<sequence length="116" mass="13015">MGHAQIVRHDFRVPVSSSDAIKLKVDGKEYEVINLSNHGIGFRFSTLALFKTGSTVEEIELTIGGQQLRLAGRVIHVSRLGEDYLCGIDLLNLTETSRRSLESSVSRIRTRLFKEE</sequence>
<dbReference type="Gene3D" id="2.40.10.220">
    <property type="entry name" value="predicted glycosyltransferase like domains"/>
    <property type="match status" value="1"/>
</dbReference>
<feature type="domain" description="PilZ" evidence="1">
    <location>
        <begin position="8"/>
        <end position="105"/>
    </location>
</feature>
<organism evidence="2">
    <name type="scientific">Desulfurivibrio alkaliphilus</name>
    <dbReference type="NCBI Taxonomy" id="427923"/>
    <lineage>
        <taxon>Bacteria</taxon>
        <taxon>Pseudomonadati</taxon>
        <taxon>Thermodesulfobacteriota</taxon>
        <taxon>Desulfobulbia</taxon>
        <taxon>Desulfobulbales</taxon>
        <taxon>Desulfobulbaceae</taxon>
        <taxon>Desulfurivibrio</taxon>
    </lineage>
</organism>
<dbReference type="Pfam" id="PF07238">
    <property type="entry name" value="PilZ"/>
    <property type="match status" value="1"/>
</dbReference>
<reference evidence="2" key="1">
    <citation type="journal article" date="2020" name="mSystems">
        <title>Genome- and Community-Level Interaction Insights into Carbon Utilization and Element Cycling Functions of Hydrothermarchaeota in Hydrothermal Sediment.</title>
        <authorList>
            <person name="Zhou Z."/>
            <person name="Liu Y."/>
            <person name="Xu W."/>
            <person name="Pan J."/>
            <person name="Luo Z.H."/>
            <person name="Li M."/>
        </authorList>
    </citation>
    <scope>NUCLEOTIDE SEQUENCE [LARGE SCALE GENOMIC DNA]</scope>
    <source>
        <strain evidence="2">SpSt-1224</strain>
    </source>
</reference>
<protein>
    <submittedName>
        <fullName evidence="2">PilZ domain-containing protein</fullName>
    </submittedName>
</protein>
<evidence type="ECO:0000313" key="2">
    <source>
        <dbReference type="EMBL" id="HET97453.1"/>
    </source>
</evidence>
<dbReference type="AlphaFoldDB" id="A0A7C2XNJ3"/>
<comment type="caution">
    <text evidence="2">The sequence shown here is derived from an EMBL/GenBank/DDBJ whole genome shotgun (WGS) entry which is preliminary data.</text>
</comment>